<feature type="transmembrane region" description="Helical" evidence="5">
    <location>
        <begin position="131"/>
        <end position="156"/>
    </location>
</feature>
<evidence type="ECO:0000313" key="8">
    <source>
        <dbReference type="EMBL" id="KAF7834645.1"/>
    </source>
</evidence>
<dbReference type="EMBL" id="JAAIUW010000004">
    <property type="protein sequence ID" value="KAF7834645.1"/>
    <property type="molecule type" value="Genomic_DNA"/>
</dbReference>
<keyword evidence="2 5" id="KW-1133">Transmembrane helix</keyword>
<dbReference type="AlphaFoldDB" id="A0A835CA18"/>
<keyword evidence="3 5" id="KW-0472">Membrane</keyword>
<dbReference type="PANTHER" id="PTHR34222:SF40">
    <property type="match status" value="1"/>
</dbReference>
<dbReference type="Pfam" id="PF14223">
    <property type="entry name" value="Retrotran_gag_2"/>
    <property type="match status" value="1"/>
</dbReference>
<name>A0A835CA18_9FABA</name>
<dbReference type="Pfam" id="PF22936">
    <property type="entry name" value="Pol_BBD"/>
    <property type="match status" value="1"/>
</dbReference>
<gene>
    <name evidence="8" type="ORF">G2W53_009504</name>
</gene>
<feature type="domain" description="Retrovirus-related Pol polyprotein from transposon TNT 1-94-like beta-barrel" evidence="7">
    <location>
        <begin position="533"/>
        <end position="606"/>
    </location>
</feature>
<evidence type="ECO:0000256" key="1">
    <source>
        <dbReference type="ARBA" id="ARBA00022692"/>
    </source>
</evidence>
<dbReference type="PANTHER" id="PTHR34222">
    <property type="entry name" value="GAG_PRE-INTEGRS DOMAIN-CONTAINING PROTEIN"/>
    <property type="match status" value="1"/>
</dbReference>
<evidence type="ECO:0000256" key="5">
    <source>
        <dbReference type="SAM" id="Phobius"/>
    </source>
</evidence>
<sequence length="817" mass="92240">MLNMRVIKFQAWEEHFNKRIMGVHEKEFEWISKFFYVFSGNVTVMWSTPVLISLLTFGTTILLRAVISLGRLNRFMSKELGDDSVEREEMGELRWRLKNDLGQDLFEEDQKVVEAAKQNLLLEDKEQASQVVTLFFFLHFFSVQFLVAGFSFWLLFFPAVSRDSLLLTSSKQTYLSPFFVMASSKSSSQEASSSNANEFSGNAENSVFLLTRHKLTGQNYLHWSRSMIMFITRKGKEDYLTNSTKPQPDDPKFKTWNAENQMVMSWLINSMDLEIGQDFMFFASAAEIWKAAKESYSDVENTAELFEIKGALHDLKQGELSVPQYFNTLNRYWLQLNMFECPEWKCSEDVETYKKLVEKERIYKFLLGLNKSLDNIRGRILSVKPLPSLREVLSTVRHEESRRKLMLGSLADSDSVNRSALAVHSASHNPGNGQKKGRPWCDHCHRTGHVKDNCWKLHGKPSDWKSLKGNTASGLSVSDPKESSSSAVFSKEQMVVLQKLLNQGSSHVATGGTAEKGNFSTGLHVTSNPSRYWIVGSRASDHMAGDSGMFSSWYPYTQNYKVRIADGFLADVTGIGEVSLSDSITLKSVLFVPKLKCNLLSVAKLAHDSNCKAEFSHSSCSFQDVDSGKMIGNARVRDDLYWFEMNKEVSPNKQSFAAGKIEDSLKEDRDIMFCDAEPSPIPDIPVSEKELKVYSRRRKESQAGGDEEKDQEGVDETGALIEDPMHCQDTPSDPHSHEKGNTAPNLAISDVCLDEILSPPIAKRKGVRSCTLHPISQFVSYEKLSPKFQAFVSNLDKENRSRNNGRNINSSTVAGGR</sequence>
<comment type="caution">
    <text evidence="8">The sequence shown here is derived from an EMBL/GenBank/DDBJ whole genome shotgun (WGS) entry which is preliminary data.</text>
</comment>
<feature type="compositionally biased region" description="Low complexity" evidence="4">
    <location>
        <begin position="802"/>
        <end position="811"/>
    </location>
</feature>
<dbReference type="Pfam" id="PF14244">
    <property type="entry name" value="Retrotran_gag_3"/>
    <property type="match status" value="1"/>
</dbReference>
<dbReference type="InterPro" id="IPR036640">
    <property type="entry name" value="ABC1_TM_sf"/>
</dbReference>
<dbReference type="OrthoDB" id="1746033at2759"/>
<dbReference type="Proteomes" id="UP000634136">
    <property type="component" value="Unassembled WGS sequence"/>
</dbReference>
<evidence type="ECO:0000259" key="7">
    <source>
        <dbReference type="Pfam" id="PF22936"/>
    </source>
</evidence>
<evidence type="ECO:0000256" key="2">
    <source>
        <dbReference type="ARBA" id="ARBA00022989"/>
    </source>
</evidence>
<feature type="domain" description="Retrotransposon Copia-like N-terminal" evidence="6">
    <location>
        <begin position="203"/>
        <end position="243"/>
    </location>
</feature>
<dbReference type="GO" id="GO:0005524">
    <property type="term" value="F:ATP binding"/>
    <property type="evidence" value="ECO:0007669"/>
    <property type="project" value="InterPro"/>
</dbReference>
<feature type="compositionally biased region" description="Acidic residues" evidence="4">
    <location>
        <begin position="705"/>
        <end position="715"/>
    </location>
</feature>
<dbReference type="GO" id="GO:0016020">
    <property type="term" value="C:membrane"/>
    <property type="evidence" value="ECO:0007669"/>
    <property type="project" value="InterPro"/>
</dbReference>
<protein>
    <submittedName>
        <fullName evidence="8">Retrovirus-related Pol polyprotein from transposon RE1</fullName>
    </submittedName>
</protein>
<feature type="region of interest" description="Disordered" evidence="4">
    <location>
        <begin position="795"/>
        <end position="817"/>
    </location>
</feature>
<reference evidence="8" key="1">
    <citation type="submission" date="2020-09" db="EMBL/GenBank/DDBJ databases">
        <title>Genome-Enabled Discovery of Anthraquinone Biosynthesis in Senna tora.</title>
        <authorList>
            <person name="Kang S.-H."/>
            <person name="Pandey R.P."/>
            <person name="Lee C.-M."/>
            <person name="Sim J.-S."/>
            <person name="Jeong J.-T."/>
            <person name="Choi B.-S."/>
            <person name="Jung M."/>
            <person name="Ginzburg D."/>
            <person name="Zhao K."/>
            <person name="Won S.Y."/>
            <person name="Oh T.-J."/>
            <person name="Yu Y."/>
            <person name="Kim N.-H."/>
            <person name="Lee O.R."/>
            <person name="Lee T.-H."/>
            <person name="Bashyal P."/>
            <person name="Kim T.-S."/>
            <person name="Lee W.-H."/>
            <person name="Kawkins C."/>
            <person name="Kim C.-K."/>
            <person name="Kim J.S."/>
            <person name="Ahn B.O."/>
            <person name="Rhee S.Y."/>
            <person name="Sohng J.K."/>
        </authorList>
    </citation>
    <scope>NUCLEOTIDE SEQUENCE</scope>
    <source>
        <tissue evidence="8">Leaf</tissue>
    </source>
</reference>
<organism evidence="8 9">
    <name type="scientific">Senna tora</name>
    <dbReference type="NCBI Taxonomy" id="362788"/>
    <lineage>
        <taxon>Eukaryota</taxon>
        <taxon>Viridiplantae</taxon>
        <taxon>Streptophyta</taxon>
        <taxon>Embryophyta</taxon>
        <taxon>Tracheophyta</taxon>
        <taxon>Spermatophyta</taxon>
        <taxon>Magnoliopsida</taxon>
        <taxon>eudicotyledons</taxon>
        <taxon>Gunneridae</taxon>
        <taxon>Pentapetalae</taxon>
        <taxon>rosids</taxon>
        <taxon>fabids</taxon>
        <taxon>Fabales</taxon>
        <taxon>Fabaceae</taxon>
        <taxon>Caesalpinioideae</taxon>
        <taxon>Cassia clade</taxon>
        <taxon>Senna</taxon>
    </lineage>
</organism>
<accession>A0A835CA18</accession>
<feature type="region of interest" description="Disordered" evidence="4">
    <location>
        <begin position="693"/>
        <end position="743"/>
    </location>
</feature>
<keyword evidence="1 5" id="KW-0812">Transmembrane</keyword>
<evidence type="ECO:0000259" key="6">
    <source>
        <dbReference type="Pfam" id="PF14244"/>
    </source>
</evidence>
<evidence type="ECO:0000313" key="9">
    <source>
        <dbReference type="Proteomes" id="UP000634136"/>
    </source>
</evidence>
<proteinExistence type="predicted"/>
<dbReference type="Gene3D" id="1.20.1560.10">
    <property type="entry name" value="ABC transporter type 1, transmembrane domain"/>
    <property type="match status" value="1"/>
</dbReference>
<keyword evidence="9" id="KW-1185">Reference proteome</keyword>
<evidence type="ECO:0000256" key="4">
    <source>
        <dbReference type="SAM" id="MobiDB-lite"/>
    </source>
</evidence>
<feature type="transmembrane region" description="Helical" evidence="5">
    <location>
        <begin position="44"/>
        <end position="67"/>
    </location>
</feature>
<evidence type="ECO:0000256" key="3">
    <source>
        <dbReference type="ARBA" id="ARBA00023136"/>
    </source>
</evidence>
<dbReference type="InterPro" id="IPR029472">
    <property type="entry name" value="Copia-like_N"/>
</dbReference>
<dbReference type="InterPro" id="IPR054722">
    <property type="entry name" value="PolX-like_BBD"/>
</dbReference>